<evidence type="ECO:0000313" key="2">
    <source>
        <dbReference type="Proteomes" id="UP001209570"/>
    </source>
</evidence>
<keyword evidence="2" id="KW-1185">Reference proteome</keyword>
<accession>A0AAD5QDA2</accession>
<name>A0AAD5QDA2_PYTIN</name>
<comment type="caution">
    <text evidence="1">The sequence shown here is derived from an EMBL/GenBank/DDBJ whole genome shotgun (WGS) entry which is preliminary data.</text>
</comment>
<dbReference type="EMBL" id="JAKCXM010000037">
    <property type="protein sequence ID" value="KAJ0406018.1"/>
    <property type="molecule type" value="Genomic_DNA"/>
</dbReference>
<organism evidence="1 2">
    <name type="scientific">Pythium insidiosum</name>
    <name type="common">Pythiosis disease agent</name>
    <dbReference type="NCBI Taxonomy" id="114742"/>
    <lineage>
        <taxon>Eukaryota</taxon>
        <taxon>Sar</taxon>
        <taxon>Stramenopiles</taxon>
        <taxon>Oomycota</taxon>
        <taxon>Peronosporomycetes</taxon>
        <taxon>Pythiales</taxon>
        <taxon>Pythiaceae</taxon>
        <taxon>Pythium</taxon>
    </lineage>
</organism>
<protein>
    <submittedName>
        <fullName evidence="1">Uncharacterized protein</fullName>
    </submittedName>
</protein>
<reference evidence="1" key="1">
    <citation type="submission" date="2021-12" db="EMBL/GenBank/DDBJ databases">
        <title>Prjna785345.</title>
        <authorList>
            <person name="Rujirawat T."/>
            <person name="Krajaejun T."/>
        </authorList>
    </citation>
    <scope>NUCLEOTIDE SEQUENCE</scope>
    <source>
        <strain evidence="1">Pi057C3</strain>
    </source>
</reference>
<sequence>MYDATASSSMHLAPFSKRLDVVTHDGDGDDEAAAPTPPPFGRRRYVIAVLSLWITTICYADRACVPFISSIGLSVCLCAL</sequence>
<dbReference type="AlphaFoldDB" id="A0AAD5QDA2"/>
<gene>
    <name evidence="1" type="ORF">P43SY_010074</name>
</gene>
<dbReference type="Proteomes" id="UP001209570">
    <property type="component" value="Unassembled WGS sequence"/>
</dbReference>
<evidence type="ECO:0000313" key="1">
    <source>
        <dbReference type="EMBL" id="KAJ0406018.1"/>
    </source>
</evidence>
<proteinExistence type="predicted"/>